<feature type="domain" description="Enoyl reductase (ER)" evidence="6">
    <location>
        <begin position="12"/>
        <end position="318"/>
    </location>
</feature>
<evidence type="ECO:0000256" key="3">
    <source>
        <dbReference type="ARBA" id="ARBA00022723"/>
    </source>
</evidence>
<evidence type="ECO:0000256" key="4">
    <source>
        <dbReference type="ARBA" id="ARBA00022833"/>
    </source>
</evidence>
<keyword evidence="8" id="KW-1185">Reference proteome</keyword>
<dbReference type="InterPro" id="IPR011032">
    <property type="entry name" value="GroES-like_sf"/>
</dbReference>
<dbReference type="AlphaFoldDB" id="A0A829YJF7"/>
<dbReference type="SMART" id="SM00829">
    <property type="entry name" value="PKS_ER"/>
    <property type="match status" value="1"/>
</dbReference>
<evidence type="ECO:0000313" key="8">
    <source>
        <dbReference type="Proteomes" id="UP000445000"/>
    </source>
</evidence>
<dbReference type="Gene3D" id="3.90.180.10">
    <property type="entry name" value="Medium-chain alcohol dehydrogenases, catalytic domain"/>
    <property type="match status" value="2"/>
</dbReference>
<comment type="similarity">
    <text evidence="2">Belongs to the zinc-containing alcohol dehydrogenase family.</text>
</comment>
<comment type="caution">
    <text evidence="7">The sequence shown here is derived from an EMBL/GenBank/DDBJ whole genome shotgun (WGS) entry which is preliminary data.</text>
</comment>
<dbReference type="Gene3D" id="3.40.50.720">
    <property type="entry name" value="NAD(P)-binding Rossmann-like Domain"/>
    <property type="match status" value="1"/>
</dbReference>
<evidence type="ECO:0000259" key="6">
    <source>
        <dbReference type="SMART" id="SM00829"/>
    </source>
</evidence>
<dbReference type="Pfam" id="PF00107">
    <property type="entry name" value="ADH_zinc_N"/>
    <property type="match status" value="1"/>
</dbReference>
<evidence type="ECO:0000256" key="5">
    <source>
        <dbReference type="ARBA" id="ARBA00023002"/>
    </source>
</evidence>
<dbReference type="InterPro" id="IPR013149">
    <property type="entry name" value="ADH-like_C"/>
</dbReference>
<dbReference type="Pfam" id="PF08240">
    <property type="entry name" value="ADH_N"/>
    <property type="match status" value="1"/>
</dbReference>
<dbReference type="GO" id="GO:0046872">
    <property type="term" value="F:metal ion binding"/>
    <property type="evidence" value="ECO:0007669"/>
    <property type="project" value="UniProtKB-KW"/>
</dbReference>
<protein>
    <submittedName>
        <fullName evidence="7">NAD(P)H quinone oxidoreductase</fullName>
    </submittedName>
</protein>
<comment type="cofactor">
    <cofactor evidence="1">
        <name>Zn(2+)</name>
        <dbReference type="ChEBI" id="CHEBI:29105"/>
    </cofactor>
</comment>
<proteinExistence type="inferred from homology"/>
<dbReference type="GO" id="GO:0016491">
    <property type="term" value="F:oxidoreductase activity"/>
    <property type="evidence" value="ECO:0007669"/>
    <property type="project" value="UniProtKB-KW"/>
</dbReference>
<dbReference type="Proteomes" id="UP000445000">
    <property type="component" value="Unassembled WGS sequence"/>
</dbReference>
<dbReference type="SUPFAM" id="SSF50129">
    <property type="entry name" value="GroES-like"/>
    <property type="match status" value="1"/>
</dbReference>
<dbReference type="RefSeq" id="WP_161815034.1">
    <property type="nucleotide sequence ID" value="NZ_BLJN01000006.1"/>
</dbReference>
<organism evidence="7 8">
    <name type="scientific">Steroidobacter agaridevorans</name>
    <dbReference type="NCBI Taxonomy" id="2695856"/>
    <lineage>
        <taxon>Bacteria</taxon>
        <taxon>Pseudomonadati</taxon>
        <taxon>Pseudomonadota</taxon>
        <taxon>Gammaproteobacteria</taxon>
        <taxon>Steroidobacterales</taxon>
        <taxon>Steroidobacteraceae</taxon>
        <taxon>Steroidobacter</taxon>
    </lineage>
</organism>
<reference evidence="8" key="1">
    <citation type="submission" date="2020-01" db="EMBL/GenBank/DDBJ databases">
        <title>'Steroidobacter agaridevorans' sp. nov., agar-degrading bacteria isolated from rhizosphere soils.</title>
        <authorList>
            <person name="Ikenaga M."/>
            <person name="Kataoka M."/>
            <person name="Murouchi A."/>
            <person name="Katsuragi S."/>
            <person name="Sakai M."/>
        </authorList>
    </citation>
    <scope>NUCLEOTIDE SEQUENCE [LARGE SCALE GENOMIC DNA]</scope>
    <source>
        <strain evidence="8">YU21-B</strain>
    </source>
</reference>
<name>A0A829YJF7_9GAMM</name>
<accession>A0A829YJF7</accession>
<dbReference type="EMBL" id="BLJN01000006">
    <property type="protein sequence ID" value="GFE83415.1"/>
    <property type="molecule type" value="Genomic_DNA"/>
</dbReference>
<dbReference type="InterPro" id="IPR036291">
    <property type="entry name" value="NAD(P)-bd_dom_sf"/>
</dbReference>
<evidence type="ECO:0000313" key="7">
    <source>
        <dbReference type="EMBL" id="GFE83415.1"/>
    </source>
</evidence>
<sequence>MKAKAIIFPKLGEVSVVELEVPPPQRHEIQIRTRYSTVSAGTESWILRNLLSWSPTRFPCVPGYQRSGTVTAVGPGVSGWQVGDHALAVTGSWADKEVARAFGGHIAAANVPTAFAYHVADHVDDLSAASAMVAQVGYSAASRANVTAGDWVLVVGDGLVGQCSAQAARALGARAILVGHRPDRLKLAEQFSADVVINARVENVPMAVRQAVGAQGVRVAIDSIQAVDSQRQYIDLLEPGLGQVVCNGFNPDDHWANVGLLQRRQLTTHFVLHWTRERMEATLAQMQAGKMCVAPLITHVVPFSRAPEMYRMIAERQQPFLGVAFDWRAA</sequence>
<keyword evidence="3" id="KW-0479">Metal-binding</keyword>
<dbReference type="InterPro" id="IPR020843">
    <property type="entry name" value="ER"/>
</dbReference>
<dbReference type="InterPro" id="IPR013154">
    <property type="entry name" value="ADH-like_N"/>
</dbReference>
<keyword evidence="5" id="KW-0560">Oxidoreductase</keyword>
<gene>
    <name evidence="7" type="ORF">GCM10011487_54150</name>
</gene>
<keyword evidence="4" id="KW-0862">Zinc</keyword>
<dbReference type="PANTHER" id="PTHR43350">
    <property type="entry name" value="NAD-DEPENDENT ALCOHOL DEHYDROGENASE"/>
    <property type="match status" value="1"/>
</dbReference>
<evidence type="ECO:0000256" key="2">
    <source>
        <dbReference type="ARBA" id="ARBA00008072"/>
    </source>
</evidence>
<dbReference type="SUPFAM" id="SSF51735">
    <property type="entry name" value="NAD(P)-binding Rossmann-fold domains"/>
    <property type="match status" value="1"/>
</dbReference>
<dbReference type="PANTHER" id="PTHR43350:SF19">
    <property type="entry name" value="D-GULOSIDE 3-DEHYDROGENASE"/>
    <property type="match status" value="1"/>
</dbReference>
<evidence type="ECO:0000256" key="1">
    <source>
        <dbReference type="ARBA" id="ARBA00001947"/>
    </source>
</evidence>